<keyword evidence="6" id="KW-0238">DNA-binding</keyword>
<comment type="similarity">
    <text evidence="5">Belongs to the glutamate--cysteine ligase type 2 family. YbdK subfamily.</text>
</comment>
<dbReference type="GO" id="GO:0004357">
    <property type="term" value="F:glutamate-cysteine ligase activity"/>
    <property type="evidence" value="ECO:0007669"/>
    <property type="project" value="UniProtKB-EC"/>
</dbReference>
<dbReference type="NCBIfam" id="NF010044">
    <property type="entry name" value="PRK13517.1-4"/>
    <property type="match status" value="1"/>
</dbReference>
<comment type="function">
    <text evidence="5">ATP-dependent carboxylate-amine ligase which exhibits weak glutamate--cysteine ligase activity.</text>
</comment>
<dbReference type="NCBIfam" id="TIGR02050">
    <property type="entry name" value="gshA_cyan_rel"/>
    <property type="match status" value="1"/>
</dbReference>
<keyword evidence="2 5" id="KW-0547">Nucleotide-binding</keyword>
<evidence type="ECO:0000256" key="5">
    <source>
        <dbReference type="HAMAP-Rule" id="MF_01609"/>
    </source>
</evidence>
<keyword evidence="1 5" id="KW-0436">Ligase</keyword>
<evidence type="ECO:0000256" key="3">
    <source>
        <dbReference type="ARBA" id="ARBA00022840"/>
    </source>
</evidence>
<proteinExistence type="inferred from homology"/>
<dbReference type="SUPFAM" id="SSF55931">
    <property type="entry name" value="Glutamine synthetase/guanido kinase"/>
    <property type="match status" value="1"/>
</dbReference>
<keyword evidence="7" id="KW-1185">Reference proteome</keyword>
<sequence length="382" mass="41722">MSIDFAPSARSTVGLEWEVMLADPSTGDLVGRAPELLTALEAQSAPERHTVTGELLTNTIEVTSGVGGTVSDAVDDIAAAIAAVRRATDPAGIELLSAGSHPYAQWFNQRVTDKTRYRTLIERTQWWGRNMMIWGIHVHIGVDDRDKVLPIIGALSSYLPHLQALAASSPYWAGERTGYASNRSLVFQQLPTAGLPWALETWPEFERYVDDMTRTGVMADVSEIRWDIRPAPRWGTIEVRACDGMSTLTELASVAALTQTLVEFFSRELDGGRPLPTLPPWFHRENKWRTARYGLDARVIVDAAGSQVPVREHIAAVVEELLPVANDLSCGSELAGVRTILDGGASYSRQLDAADAADGDLRAVVQHLIREFRAGPEGSLVD</sequence>
<comment type="catalytic activity">
    <reaction evidence="4 5">
        <text>L-cysteine + L-glutamate + ATP = gamma-L-glutamyl-L-cysteine + ADP + phosphate + H(+)</text>
        <dbReference type="Rhea" id="RHEA:13285"/>
        <dbReference type="ChEBI" id="CHEBI:15378"/>
        <dbReference type="ChEBI" id="CHEBI:29985"/>
        <dbReference type="ChEBI" id="CHEBI:30616"/>
        <dbReference type="ChEBI" id="CHEBI:35235"/>
        <dbReference type="ChEBI" id="CHEBI:43474"/>
        <dbReference type="ChEBI" id="CHEBI:58173"/>
        <dbReference type="ChEBI" id="CHEBI:456216"/>
        <dbReference type="EC" id="6.3.2.2"/>
    </reaction>
</comment>
<evidence type="ECO:0000256" key="1">
    <source>
        <dbReference type="ARBA" id="ARBA00022598"/>
    </source>
</evidence>
<gene>
    <name evidence="6" type="ORF">WDU99_04905</name>
</gene>
<dbReference type="InterPro" id="IPR014746">
    <property type="entry name" value="Gln_synth/guanido_kin_cat_dom"/>
</dbReference>
<dbReference type="HAMAP" id="MF_01609">
    <property type="entry name" value="Glu_cys_ligase_2"/>
    <property type="match status" value="1"/>
</dbReference>
<dbReference type="GO" id="GO:0003677">
    <property type="term" value="F:DNA binding"/>
    <property type="evidence" value="ECO:0007669"/>
    <property type="project" value="UniProtKB-KW"/>
</dbReference>
<dbReference type="EC" id="6.3.2.2" evidence="5"/>
<evidence type="ECO:0000313" key="6">
    <source>
        <dbReference type="EMBL" id="MEJ1087650.1"/>
    </source>
</evidence>
<dbReference type="NCBIfam" id="NF010042">
    <property type="entry name" value="PRK13517.1-2"/>
    <property type="match status" value="1"/>
</dbReference>
<dbReference type="EMBL" id="JBBDGM010000003">
    <property type="protein sequence ID" value="MEJ1087650.1"/>
    <property type="molecule type" value="Genomic_DNA"/>
</dbReference>
<protein>
    <recommendedName>
        <fullName evidence="5">Putative glutamate--cysteine ligase 2</fullName>
        <ecNumber evidence="5">6.3.2.2</ecNumber>
    </recommendedName>
    <alternativeName>
        <fullName evidence="5">Gamma-glutamylcysteine synthetase 2</fullName>
        <shortName evidence="5">GCS 2</shortName>
        <shortName evidence="5">Gamma-GCS 2</shortName>
    </alternativeName>
</protein>
<dbReference type="Proteomes" id="UP001371224">
    <property type="component" value="Unassembled WGS sequence"/>
</dbReference>
<evidence type="ECO:0000256" key="4">
    <source>
        <dbReference type="ARBA" id="ARBA00048819"/>
    </source>
</evidence>
<dbReference type="PANTHER" id="PTHR36510:SF1">
    <property type="entry name" value="GLUTAMATE--CYSTEINE LIGASE 2-RELATED"/>
    <property type="match status" value="1"/>
</dbReference>
<evidence type="ECO:0000313" key="7">
    <source>
        <dbReference type="Proteomes" id="UP001371224"/>
    </source>
</evidence>
<dbReference type="InterPro" id="IPR006336">
    <property type="entry name" value="GCS2"/>
</dbReference>
<evidence type="ECO:0000256" key="2">
    <source>
        <dbReference type="ARBA" id="ARBA00022741"/>
    </source>
</evidence>
<reference evidence="6 7" key="1">
    <citation type="submission" date="2024-02" db="EMBL/GenBank/DDBJ databases">
        <authorList>
            <person name="Saticioglu I.B."/>
        </authorList>
    </citation>
    <scope>NUCLEOTIDE SEQUENCE [LARGE SCALE GENOMIC DNA]</scope>
    <source>
        <strain evidence="6 7">Mu-80</strain>
    </source>
</reference>
<dbReference type="NCBIfam" id="NF010043">
    <property type="entry name" value="PRK13517.1-3"/>
    <property type="match status" value="1"/>
</dbReference>
<dbReference type="PANTHER" id="PTHR36510">
    <property type="entry name" value="GLUTAMATE--CYSTEINE LIGASE 2-RELATED"/>
    <property type="match status" value="1"/>
</dbReference>
<dbReference type="Gene3D" id="3.30.590.20">
    <property type="match status" value="1"/>
</dbReference>
<dbReference type="Pfam" id="PF04107">
    <property type="entry name" value="GCS2"/>
    <property type="match status" value="1"/>
</dbReference>
<organism evidence="6 7">
    <name type="scientific">Microbacterium bandirmense</name>
    <dbReference type="NCBI Taxonomy" id="3122050"/>
    <lineage>
        <taxon>Bacteria</taxon>
        <taxon>Bacillati</taxon>
        <taxon>Actinomycetota</taxon>
        <taxon>Actinomycetes</taxon>
        <taxon>Micrococcales</taxon>
        <taxon>Microbacteriaceae</taxon>
        <taxon>Microbacterium</taxon>
    </lineage>
</organism>
<accession>A0ABU8L8J5</accession>
<name>A0ABU8L8J5_9MICO</name>
<dbReference type="InterPro" id="IPR011793">
    <property type="entry name" value="YbdK"/>
</dbReference>
<keyword evidence="3 5" id="KW-0067">ATP-binding</keyword>
<comment type="caution">
    <text evidence="6">The sequence shown here is derived from an EMBL/GenBank/DDBJ whole genome shotgun (WGS) entry which is preliminary data.</text>
</comment>
<dbReference type="InterPro" id="IPR050141">
    <property type="entry name" value="GCL_type2/YbdK_subfam"/>
</dbReference>